<sequence>MSAIRTPRPGDVNMPRSALDGLTVLITGAADGIGAATARQLIAQGARVALVDRDAHRLHVTAADLGQAALPIVADVTDVASIQEALAQTVQTFGGIHAVIANAGIMPTPTLAHQIQAADAEKVMAVNVLGVMNTVSASVPYLLDGGYILVTASLAALIPVPAGGLYTASKHAVYGYARTLRMELAHLGINVGTAFLGTVVTSMSQGVLGSAPTKPYWDSLPRFLKVGIPVDSAARAMVRGIGRRSTWVAAPSWVYLPLLLTYGWSRPLERVAVRNSALRTLTQWTPAVAVVDPAERG</sequence>
<feature type="domain" description="Ketoreductase" evidence="4">
    <location>
        <begin position="22"/>
        <end position="198"/>
    </location>
</feature>
<keyword evidence="6" id="KW-1185">Reference proteome</keyword>
<evidence type="ECO:0000259" key="4">
    <source>
        <dbReference type="SMART" id="SM00822"/>
    </source>
</evidence>
<evidence type="ECO:0000313" key="5">
    <source>
        <dbReference type="EMBL" id="MVU77159.1"/>
    </source>
</evidence>
<reference evidence="5 6" key="1">
    <citation type="submission" date="2019-12" db="EMBL/GenBank/DDBJ databases">
        <title>Nocardia sp. nov. ET3-3 isolated from soil.</title>
        <authorList>
            <person name="Kanchanasin P."/>
            <person name="Tanasupawat S."/>
            <person name="Yuki M."/>
            <person name="Kudo T."/>
        </authorList>
    </citation>
    <scope>NUCLEOTIDE SEQUENCE [LARGE SCALE GENOMIC DNA]</scope>
    <source>
        <strain evidence="5 6">ET3-3</strain>
    </source>
</reference>
<dbReference type="Gene3D" id="3.40.50.720">
    <property type="entry name" value="NAD(P)-binding Rossmann-like Domain"/>
    <property type="match status" value="1"/>
</dbReference>
<dbReference type="GO" id="GO:0016491">
    <property type="term" value="F:oxidoreductase activity"/>
    <property type="evidence" value="ECO:0007669"/>
    <property type="project" value="UniProtKB-KW"/>
</dbReference>
<dbReference type="Proteomes" id="UP000466794">
    <property type="component" value="Unassembled WGS sequence"/>
</dbReference>
<dbReference type="PANTHER" id="PTHR43391:SF94">
    <property type="entry name" value="OXIDOREDUCTASE-RELATED"/>
    <property type="match status" value="1"/>
</dbReference>
<comment type="caution">
    <text evidence="5">The sequence shown here is derived from an EMBL/GenBank/DDBJ whole genome shotgun (WGS) entry which is preliminary data.</text>
</comment>
<dbReference type="SUPFAM" id="SSF51735">
    <property type="entry name" value="NAD(P)-binding Rossmann-fold domains"/>
    <property type="match status" value="1"/>
</dbReference>
<evidence type="ECO:0000256" key="1">
    <source>
        <dbReference type="ARBA" id="ARBA00006484"/>
    </source>
</evidence>
<dbReference type="PROSITE" id="PS00061">
    <property type="entry name" value="ADH_SHORT"/>
    <property type="match status" value="1"/>
</dbReference>
<dbReference type="EMBL" id="WRPP01000001">
    <property type="protein sequence ID" value="MVU77159.1"/>
    <property type="molecule type" value="Genomic_DNA"/>
</dbReference>
<dbReference type="InterPro" id="IPR020904">
    <property type="entry name" value="Sc_DH/Rdtase_CS"/>
</dbReference>
<dbReference type="InterPro" id="IPR002347">
    <property type="entry name" value="SDR_fam"/>
</dbReference>
<proteinExistence type="inferred from homology"/>
<dbReference type="InterPro" id="IPR036291">
    <property type="entry name" value="NAD(P)-bd_dom_sf"/>
</dbReference>
<evidence type="ECO:0000256" key="3">
    <source>
        <dbReference type="RuleBase" id="RU000363"/>
    </source>
</evidence>
<accession>A0A7K1USL5</accession>
<dbReference type="Pfam" id="PF00106">
    <property type="entry name" value="adh_short"/>
    <property type="match status" value="1"/>
</dbReference>
<comment type="similarity">
    <text evidence="1 3">Belongs to the short-chain dehydrogenases/reductases (SDR) family.</text>
</comment>
<dbReference type="PRINTS" id="PR00080">
    <property type="entry name" value="SDRFAMILY"/>
</dbReference>
<dbReference type="InterPro" id="IPR057326">
    <property type="entry name" value="KR_dom"/>
</dbReference>
<organism evidence="5 6">
    <name type="scientific">Nocardia terrae</name>
    <dbReference type="NCBI Taxonomy" id="2675851"/>
    <lineage>
        <taxon>Bacteria</taxon>
        <taxon>Bacillati</taxon>
        <taxon>Actinomycetota</taxon>
        <taxon>Actinomycetes</taxon>
        <taxon>Mycobacteriales</taxon>
        <taxon>Nocardiaceae</taxon>
        <taxon>Nocardia</taxon>
    </lineage>
</organism>
<dbReference type="AlphaFoldDB" id="A0A7K1USL5"/>
<dbReference type="SMART" id="SM00822">
    <property type="entry name" value="PKS_KR"/>
    <property type="match status" value="1"/>
</dbReference>
<evidence type="ECO:0000313" key="6">
    <source>
        <dbReference type="Proteomes" id="UP000466794"/>
    </source>
</evidence>
<evidence type="ECO:0000256" key="2">
    <source>
        <dbReference type="ARBA" id="ARBA00023002"/>
    </source>
</evidence>
<protein>
    <submittedName>
        <fullName evidence="5">SDR family NAD(P)-dependent oxidoreductase</fullName>
    </submittedName>
</protein>
<dbReference type="PRINTS" id="PR00081">
    <property type="entry name" value="GDHRDH"/>
</dbReference>
<gene>
    <name evidence="5" type="ORF">GPX89_07840</name>
</gene>
<dbReference type="CDD" id="cd05233">
    <property type="entry name" value="SDR_c"/>
    <property type="match status" value="1"/>
</dbReference>
<dbReference type="PANTHER" id="PTHR43391">
    <property type="entry name" value="RETINOL DEHYDROGENASE-RELATED"/>
    <property type="match status" value="1"/>
</dbReference>
<keyword evidence="2" id="KW-0560">Oxidoreductase</keyword>
<name>A0A7K1USL5_9NOCA</name>